<evidence type="ECO:0000313" key="5">
    <source>
        <dbReference type="Proteomes" id="UP000559027"/>
    </source>
</evidence>
<proteinExistence type="predicted"/>
<protein>
    <recommendedName>
        <fullName evidence="3">Nephrocystin 3-like N-terminal domain-containing protein</fullName>
    </recommendedName>
</protein>
<reference evidence="4 5" key="1">
    <citation type="journal article" date="2020" name="ISME J.">
        <title>Uncovering the hidden diversity of litter-decomposition mechanisms in mushroom-forming fungi.</title>
        <authorList>
            <person name="Floudas D."/>
            <person name="Bentzer J."/>
            <person name="Ahren D."/>
            <person name="Johansson T."/>
            <person name="Persson P."/>
            <person name="Tunlid A."/>
        </authorList>
    </citation>
    <scope>NUCLEOTIDE SEQUENCE [LARGE SCALE GENOMIC DNA]</scope>
    <source>
        <strain evidence="4 5">CBS 146.42</strain>
    </source>
</reference>
<dbReference type="Gene3D" id="3.40.50.300">
    <property type="entry name" value="P-loop containing nucleotide triphosphate hydrolases"/>
    <property type="match status" value="1"/>
</dbReference>
<dbReference type="InterPro" id="IPR027417">
    <property type="entry name" value="P-loop_NTPase"/>
</dbReference>
<keyword evidence="5" id="KW-1185">Reference proteome</keyword>
<keyword evidence="1" id="KW-0677">Repeat</keyword>
<evidence type="ECO:0000313" key="4">
    <source>
        <dbReference type="EMBL" id="KAF5349537.1"/>
    </source>
</evidence>
<organism evidence="4 5">
    <name type="scientific">Leucocoprinus leucothites</name>
    <dbReference type="NCBI Taxonomy" id="201217"/>
    <lineage>
        <taxon>Eukaryota</taxon>
        <taxon>Fungi</taxon>
        <taxon>Dikarya</taxon>
        <taxon>Basidiomycota</taxon>
        <taxon>Agaricomycotina</taxon>
        <taxon>Agaricomycetes</taxon>
        <taxon>Agaricomycetidae</taxon>
        <taxon>Agaricales</taxon>
        <taxon>Agaricineae</taxon>
        <taxon>Agaricaceae</taxon>
        <taxon>Leucocoprinus</taxon>
    </lineage>
</organism>
<feature type="region of interest" description="Disordered" evidence="2">
    <location>
        <begin position="17"/>
        <end position="98"/>
    </location>
</feature>
<dbReference type="OrthoDB" id="5967843at2759"/>
<dbReference type="EMBL" id="JAACJO010000016">
    <property type="protein sequence ID" value="KAF5349537.1"/>
    <property type="molecule type" value="Genomic_DNA"/>
</dbReference>
<evidence type="ECO:0000256" key="1">
    <source>
        <dbReference type="ARBA" id="ARBA00022737"/>
    </source>
</evidence>
<comment type="caution">
    <text evidence="4">The sequence shown here is derived from an EMBL/GenBank/DDBJ whole genome shotgun (WGS) entry which is preliminary data.</text>
</comment>
<feature type="compositionally biased region" description="Low complexity" evidence="2">
    <location>
        <begin position="54"/>
        <end position="94"/>
    </location>
</feature>
<evidence type="ECO:0000256" key="2">
    <source>
        <dbReference type="SAM" id="MobiDB-lite"/>
    </source>
</evidence>
<gene>
    <name evidence="4" type="ORF">D9756_008784</name>
</gene>
<dbReference type="SUPFAM" id="SSF52540">
    <property type="entry name" value="P-loop containing nucleoside triphosphate hydrolases"/>
    <property type="match status" value="1"/>
</dbReference>
<dbReference type="Proteomes" id="UP000559027">
    <property type="component" value="Unassembled WGS sequence"/>
</dbReference>
<name>A0A8H5CZP8_9AGAR</name>
<accession>A0A8H5CZP8</accession>
<dbReference type="AlphaFoldDB" id="A0A8H5CZP8"/>
<feature type="domain" description="Nephrocystin 3-like N-terminal" evidence="3">
    <location>
        <begin position="229"/>
        <end position="383"/>
    </location>
</feature>
<dbReference type="Pfam" id="PF24883">
    <property type="entry name" value="NPHP3_N"/>
    <property type="match status" value="1"/>
</dbReference>
<sequence length="786" mass="89100">MSLPAIFNRIKAFFRSTKEDQSPTPFADYSLSNTAQRQSRHVQQPGAASNDNQPSFRSFSRIAAASPAVNDISTSRRGSNDSSPSSPFSPIRPSYQPQSPYKLSITSLWITPEAAMTIAHQVQGAHRVILNSFQAKILVSQPIHIAPGMPSHITNTYKPIRYKTNVNVVLQTEEERIAEEGRKAEKAFEELASRGRMSALLSFEERAYTPSCDKETLRNLCVRILEWGWSDEEAQHLLWLSGLAGVGKMAVVSRVAEEMKRVGLLGARFSFSRYNSQTDPGLVVPALAYQLALISPDFKRIVTQSLVKDPLIFYRNRRFQFKELVINPFLSLPSPPKTPLLIVLDGLDECNDRQAQREFVDMINHHIHTEGSRLRLRWLISSRPEPHLKITFSNPDYKANCLYEELEVESEASKDARRRLEWGFEEIRQRYPDRLTQDWPDKSAIRFIARRLSGHADGVSVILQYIGDEHHGDPSGQFDACLRLFEGTSGGLYPLYALDLLYTQILSNVPETLLPTTRHILGLLVYYESETLPALIHANFLEIHQVTFYQALECLRPVLFVPAISEADEKPIRIYRTSFTDYLKGQARSGKFALDEGASHLNVAMQGLRWLCHCRKGHSASGSQPPPILTWIPPNTITKSVLDVLRRFSFTRCWKACTLVPEGYQGVLMGGLDDFDFNLDYRKWWPHETHDFARFIRWLISVGAVETGLIVLDYWNTKRGVSKRTRKLSIWHQDADPEAFVGPFLEGEIWAPDTAVHLQLGRFKPLALSLHVGISVSPSFLPVITC</sequence>
<dbReference type="InterPro" id="IPR056884">
    <property type="entry name" value="NPHP3-like_N"/>
</dbReference>
<evidence type="ECO:0000259" key="3">
    <source>
        <dbReference type="Pfam" id="PF24883"/>
    </source>
</evidence>